<feature type="compositionally biased region" description="Gly residues" evidence="8">
    <location>
        <begin position="737"/>
        <end position="749"/>
    </location>
</feature>
<dbReference type="InterPro" id="IPR003619">
    <property type="entry name" value="MAD_homology1_Dwarfin-type"/>
</dbReference>
<feature type="compositionally biased region" description="Pro residues" evidence="8">
    <location>
        <begin position="521"/>
        <end position="532"/>
    </location>
</feature>
<evidence type="ECO:0000256" key="5">
    <source>
        <dbReference type="ARBA" id="ARBA00023159"/>
    </source>
</evidence>
<keyword evidence="10" id="KW-1185">Reference proteome</keyword>
<dbReference type="Proteomes" id="UP000695022">
    <property type="component" value="Unplaced"/>
</dbReference>
<comment type="subcellular location">
    <subcellularLocation>
        <location evidence="1">Nucleus</location>
    </subcellularLocation>
</comment>
<evidence type="ECO:0000256" key="1">
    <source>
        <dbReference type="ARBA" id="ARBA00004123"/>
    </source>
</evidence>
<dbReference type="PROSITE" id="PS51080">
    <property type="entry name" value="CTF_NFI_2"/>
    <property type="match status" value="1"/>
</dbReference>
<feature type="compositionally biased region" description="Low complexity" evidence="8">
    <location>
        <begin position="496"/>
        <end position="520"/>
    </location>
</feature>
<evidence type="ECO:0000256" key="8">
    <source>
        <dbReference type="SAM" id="MobiDB-lite"/>
    </source>
</evidence>
<feature type="compositionally biased region" description="Basic and acidic residues" evidence="8">
    <location>
        <begin position="482"/>
        <end position="492"/>
    </location>
</feature>
<feature type="compositionally biased region" description="Polar residues" evidence="8">
    <location>
        <begin position="335"/>
        <end position="357"/>
    </location>
</feature>
<accession>A0ABM1F8V8</accession>
<keyword evidence="3" id="KW-0805">Transcription regulation</keyword>
<dbReference type="InterPro" id="IPR000647">
    <property type="entry name" value="CTF/NFI"/>
</dbReference>
<dbReference type="Pfam" id="PF10524">
    <property type="entry name" value="NfI_DNAbd_pre-N"/>
    <property type="match status" value="1"/>
</dbReference>
<organism evidence="10 11">
    <name type="scientific">Priapulus caudatus</name>
    <name type="common">Priapulid worm</name>
    <dbReference type="NCBI Taxonomy" id="37621"/>
    <lineage>
        <taxon>Eukaryota</taxon>
        <taxon>Metazoa</taxon>
        <taxon>Ecdysozoa</taxon>
        <taxon>Scalidophora</taxon>
        <taxon>Priapulida</taxon>
        <taxon>Priapulimorpha</taxon>
        <taxon>Priapulimorphida</taxon>
        <taxon>Priapulidae</taxon>
        <taxon>Priapulus</taxon>
    </lineage>
</organism>
<reference evidence="11" key="1">
    <citation type="submission" date="2025-08" db="UniProtKB">
        <authorList>
            <consortium name="RefSeq"/>
        </authorList>
    </citation>
    <scope>IDENTIFICATION</scope>
</reference>
<gene>
    <name evidence="11" type="primary">LOC106820819</name>
</gene>
<keyword evidence="6" id="KW-0804">Transcription</keyword>
<dbReference type="InterPro" id="IPR020604">
    <property type="entry name" value="CTF/NFI_DNA-bd-dom"/>
</dbReference>
<dbReference type="PANTHER" id="PTHR11492">
    <property type="entry name" value="NUCLEAR FACTOR I"/>
    <property type="match status" value="1"/>
</dbReference>
<dbReference type="GeneID" id="106820819"/>
<name>A0ABM1F8V8_PRICU</name>
<feature type="domain" description="CTF/NF-I" evidence="9">
    <location>
        <begin position="3"/>
        <end position="196"/>
    </location>
</feature>
<evidence type="ECO:0000256" key="6">
    <source>
        <dbReference type="ARBA" id="ARBA00023163"/>
    </source>
</evidence>
<evidence type="ECO:0000259" key="9">
    <source>
        <dbReference type="PROSITE" id="PS51080"/>
    </source>
</evidence>
<evidence type="ECO:0000256" key="4">
    <source>
        <dbReference type="ARBA" id="ARBA00023125"/>
    </source>
</evidence>
<evidence type="ECO:0000256" key="2">
    <source>
        <dbReference type="ARBA" id="ARBA00022705"/>
    </source>
</evidence>
<protein>
    <submittedName>
        <fullName evidence="11">Nuclear factor 1 X-type-like</fullName>
    </submittedName>
</protein>
<sequence>MIHRRGGKMTMDEFHPFIEALLPHVKSFAYTWFNLQAAKRKYYKKHEKRMSIDEERRCKEELQCEKVEVKQKWASRLLGKLRKDITQECREDFVLSIQGKRQSLCVLSNPDQKGKIRRIDCLRQADKVWRLDLVMVILFRAVPLESTDGERLEKAPVCANHHLCVNPYHVNISVRELDLYLSNYILRSQPVMIGTESMQRRRDSDEEVLSPGDYHTVALTSSEDGVHVGGVYTAAELMRCTRMSILGPQNGIPAIVKMENQNQHGSPSYPPDQPLVISTAGHQSTMHHHRSSHHASPPAKRRRTTTVGSMSSVDDEIRSVGDDDDAAQTYYGRSPGSNVSHSSWHSDTTEQHAQAVNSPVGMPSPHVIQSSKVKHEASSQGTYQHADGGVRVMPAAAAAAAAAAAGASPGSKESVWNHALGVEGGPLAPSLHALPTAYFDVARHGDAANGARDKFVPSANHDILRDFVNVVCPEGQSGGMQREQRPSSETDAHLISSGGESSPSTPTHHSPSKLPHLFPTMLPPPPPPPMARPVPIVRSTADLRSGSEGGADSPSPDSSECRQAPSPTTTSATTMGSMNTDFIRMIPLTSSPGTPPFSRTVMGSPFAAIGSRAEHGFMHIHPQPPGATHFGTVFSYPNLSPMPINLPMSVMSGVISPTSISLFTSPVTTPRTTPRSTPVPRWNQPFITLEDADYVIQGLLPNVNPDDALLNEEERFMMIHPANGSHILEQHHHRSGNSGGGSAAGGGGESPPPQSPTRSSSQ</sequence>
<evidence type="ECO:0000313" key="10">
    <source>
        <dbReference type="Proteomes" id="UP000695022"/>
    </source>
</evidence>
<feature type="region of interest" description="Disordered" evidence="8">
    <location>
        <begin position="730"/>
        <end position="762"/>
    </location>
</feature>
<evidence type="ECO:0000313" key="11">
    <source>
        <dbReference type="RefSeq" id="XP_014680879.1"/>
    </source>
</evidence>
<feature type="region of interest" description="Disordered" evidence="8">
    <location>
        <begin position="474"/>
        <end position="577"/>
    </location>
</feature>
<dbReference type="PANTHER" id="PTHR11492:SF8">
    <property type="entry name" value="NUCLEAR FACTOR I, ISOFORM B"/>
    <property type="match status" value="1"/>
</dbReference>
<dbReference type="Pfam" id="PF03165">
    <property type="entry name" value="MH1"/>
    <property type="match status" value="1"/>
</dbReference>
<feature type="compositionally biased region" description="Low complexity" evidence="8">
    <location>
        <begin position="564"/>
        <end position="574"/>
    </location>
</feature>
<dbReference type="InterPro" id="IPR019548">
    <property type="entry name" value="CTF/NFI_DNA-bd_N"/>
</dbReference>
<dbReference type="SMART" id="SM00523">
    <property type="entry name" value="DWA"/>
    <property type="match status" value="1"/>
</dbReference>
<keyword evidence="7" id="KW-0539">Nucleus</keyword>
<keyword evidence="4" id="KW-0238">DNA-binding</keyword>
<keyword evidence="5" id="KW-0010">Activator</keyword>
<proteinExistence type="predicted"/>
<evidence type="ECO:0000256" key="7">
    <source>
        <dbReference type="ARBA" id="ARBA00023242"/>
    </source>
</evidence>
<keyword evidence="2" id="KW-0235">DNA replication</keyword>
<dbReference type="RefSeq" id="XP_014680879.1">
    <property type="nucleotide sequence ID" value="XM_014825393.1"/>
</dbReference>
<evidence type="ECO:0000256" key="3">
    <source>
        <dbReference type="ARBA" id="ARBA00023015"/>
    </source>
</evidence>
<feature type="compositionally biased region" description="Basic residues" evidence="8">
    <location>
        <begin position="285"/>
        <end position="304"/>
    </location>
</feature>
<feature type="region of interest" description="Disordered" evidence="8">
    <location>
        <begin position="281"/>
        <end position="383"/>
    </location>
</feature>